<feature type="domain" description="HTH arsR-type" evidence="2">
    <location>
        <begin position="158"/>
        <end position="254"/>
    </location>
</feature>
<dbReference type="CDD" id="cd00090">
    <property type="entry name" value="HTH_ARSR"/>
    <property type="match status" value="2"/>
</dbReference>
<dbReference type="InterPro" id="IPR011991">
    <property type="entry name" value="ArsR-like_HTH"/>
</dbReference>
<dbReference type="AlphaFoldDB" id="A0A099T140"/>
<organism evidence="3 4">
    <name type="scientific">Methanococcoides methylutens</name>
    <dbReference type="NCBI Taxonomy" id="2226"/>
    <lineage>
        <taxon>Archaea</taxon>
        <taxon>Methanobacteriati</taxon>
        <taxon>Methanobacteriota</taxon>
        <taxon>Stenosarchaea group</taxon>
        <taxon>Methanomicrobia</taxon>
        <taxon>Methanosarcinales</taxon>
        <taxon>Methanosarcinaceae</taxon>
        <taxon>Methanococcoides</taxon>
    </lineage>
</organism>
<dbReference type="Gene3D" id="1.10.10.10">
    <property type="entry name" value="Winged helix-like DNA-binding domain superfamily/Winged helix DNA-binding domain"/>
    <property type="match status" value="2"/>
</dbReference>
<accession>A0A099T140</accession>
<dbReference type="PANTHER" id="PTHR36216:SF1">
    <property type="entry name" value="HTH ARSR-TYPE DOMAIN-CONTAINING PROTEIN"/>
    <property type="match status" value="1"/>
</dbReference>
<gene>
    <name evidence="3" type="ORF">LI82_06290</name>
</gene>
<evidence type="ECO:0000259" key="2">
    <source>
        <dbReference type="PROSITE" id="PS50987"/>
    </source>
</evidence>
<dbReference type="Proteomes" id="UP000029859">
    <property type="component" value="Unassembled WGS sequence"/>
</dbReference>
<evidence type="ECO:0000313" key="3">
    <source>
        <dbReference type="EMBL" id="KGK98895.1"/>
    </source>
</evidence>
<keyword evidence="1" id="KW-1133">Transmembrane helix</keyword>
<keyword evidence="1" id="KW-0812">Transmembrane</keyword>
<dbReference type="InterPro" id="IPR036388">
    <property type="entry name" value="WH-like_DNA-bd_sf"/>
</dbReference>
<evidence type="ECO:0000256" key="1">
    <source>
        <dbReference type="SAM" id="Phobius"/>
    </source>
</evidence>
<dbReference type="InterPro" id="IPR036390">
    <property type="entry name" value="WH_DNA-bd_sf"/>
</dbReference>
<dbReference type="SMART" id="SM00418">
    <property type="entry name" value="HTH_ARSR"/>
    <property type="match status" value="1"/>
</dbReference>
<dbReference type="RefSeq" id="WP_048194117.1">
    <property type="nucleotide sequence ID" value="NZ_CAAGSM010000003.1"/>
</dbReference>
<dbReference type="Pfam" id="PF13412">
    <property type="entry name" value="HTH_24"/>
    <property type="match status" value="2"/>
</dbReference>
<dbReference type="EMBL" id="JRHO01000010">
    <property type="protein sequence ID" value="KGK98895.1"/>
    <property type="molecule type" value="Genomic_DNA"/>
</dbReference>
<dbReference type="GO" id="GO:0003700">
    <property type="term" value="F:DNA-binding transcription factor activity"/>
    <property type="evidence" value="ECO:0007669"/>
    <property type="project" value="InterPro"/>
</dbReference>
<evidence type="ECO:0000313" key="4">
    <source>
        <dbReference type="Proteomes" id="UP000029859"/>
    </source>
</evidence>
<dbReference type="InterPro" id="IPR001845">
    <property type="entry name" value="HTH_ArsR_DNA-bd_dom"/>
</dbReference>
<keyword evidence="4" id="KW-1185">Reference proteome</keyword>
<name>A0A099T140_METMT</name>
<feature type="transmembrane region" description="Helical" evidence="1">
    <location>
        <begin position="70"/>
        <end position="93"/>
    </location>
</feature>
<dbReference type="PANTHER" id="PTHR36216">
    <property type="entry name" value="TRANSCRIPTIONAL REGULATOR, TRMB"/>
    <property type="match status" value="1"/>
</dbReference>
<dbReference type="SUPFAM" id="SSF46785">
    <property type="entry name" value="Winged helix' DNA-binding domain"/>
    <property type="match status" value="2"/>
</dbReference>
<protein>
    <recommendedName>
        <fullName evidence="2">HTH arsR-type domain-containing protein</fullName>
    </recommendedName>
</protein>
<proteinExistence type="predicted"/>
<reference evidence="3 4" key="1">
    <citation type="submission" date="2014-09" db="EMBL/GenBank/DDBJ databases">
        <title>Draft genome sequence of an obligately methylotrophic methanogen, Methanococcoides methylutens, isolated from marine sediment.</title>
        <authorList>
            <person name="Guan Y."/>
            <person name="Ngugi D.K."/>
            <person name="Blom J."/>
            <person name="Ali S."/>
            <person name="Ferry J.G."/>
            <person name="Stingl U."/>
        </authorList>
    </citation>
    <scope>NUCLEOTIDE SEQUENCE [LARGE SCALE GENOMIC DNA]</scope>
    <source>
        <strain evidence="3 4">DSM 2657</strain>
    </source>
</reference>
<dbReference type="OrthoDB" id="28610at2157"/>
<comment type="caution">
    <text evidence="3">The sequence shown here is derived from an EMBL/GenBank/DDBJ whole genome shotgun (WGS) entry which is preliminary data.</text>
</comment>
<dbReference type="PROSITE" id="PS50987">
    <property type="entry name" value="HTH_ARSR_2"/>
    <property type="match status" value="1"/>
</dbReference>
<sequence>MNKWILAILILFLVPLLACGVVYVESEYNTAESEYVVVPASEETYEPGYHYEGADRTLTFWELPLKLQMIHIFTVFLAAIGLAKLSPLILAQFNLIFANKNRNDVFEHIVSNPGCSVADISHGLELNRGTVKYHLKKLQSEHNIIVSDHGSSPRFFQNNSKYRDQARIIAPFLQDENQKRILLMIRDKPGMTNNEISEGLDITNSTVSYHLKKMTTNELLLAEKDGRYRRYSLDPRMESELDTVIQDGIVIGTV</sequence>
<keyword evidence="1" id="KW-0472">Membrane</keyword>